<dbReference type="GO" id="GO:0030686">
    <property type="term" value="C:90S preribosome"/>
    <property type="evidence" value="ECO:0007669"/>
    <property type="project" value="TreeGrafter"/>
</dbReference>
<dbReference type="GO" id="GO:0032040">
    <property type="term" value="C:small-subunit processome"/>
    <property type="evidence" value="ECO:0007669"/>
    <property type="project" value="TreeGrafter"/>
</dbReference>
<evidence type="ECO:0000259" key="4">
    <source>
        <dbReference type="Pfam" id="PF23099"/>
    </source>
</evidence>
<dbReference type="InterPro" id="IPR016024">
    <property type="entry name" value="ARM-type_fold"/>
</dbReference>
<dbReference type="Pfam" id="PF23099">
    <property type="entry name" value="UTP20_C"/>
    <property type="match status" value="1"/>
</dbReference>
<name>A0A8H3V141_VENIN</name>
<feature type="compositionally biased region" description="Low complexity" evidence="1">
    <location>
        <begin position="1647"/>
        <end position="1657"/>
    </location>
</feature>
<organism evidence="5 6">
    <name type="scientific">Venturia inaequalis</name>
    <name type="common">Apple scab fungus</name>
    <dbReference type="NCBI Taxonomy" id="5025"/>
    <lineage>
        <taxon>Eukaryota</taxon>
        <taxon>Fungi</taxon>
        <taxon>Dikarya</taxon>
        <taxon>Ascomycota</taxon>
        <taxon>Pezizomycotina</taxon>
        <taxon>Dothideomycetes</taxon>
        <taxon>Pleosporomycetidae</taxon>
        <taxon>Venturiales</taxon>
        <taxon>Venturiaceae</taxon>
        <taxon>Venturia</taxon>
    </lineage>
</organism>
<dbReference type="Gene3D" id="1.25.10.10">
    <property type="entry name" value="Leucine-rich Repeat Variant"/>
    <property type="match status" value="2"/>
</dbReference>
<dbReference type="InterPro" id="IPR057525">
    <property type="entry name" value="UTP20_C"/>
</dbReference>
<feature type="domain" description="U3 small nucleolar RNA-associated protein 20" evidence="3">
    <location>
        <begin position="1700"/>
        <end position="1917"/>
    </location>
</feature>
<keyword evidence="6" id="KW-1185">Reference proteome</keyword>
<accession>A0A8H3V141</accession>
<dbReference type="InterPro" id="IPR052575">
    <property type="entry name" value="SSU_processome_comp_20"/>
</dbReference>
<gene>
    <name evidence="5" type="ORF">EG327_007144</name>
</gene>
<proteinExistence type="predicted"/>
<dbReference type="PANTHER" id="PTHR17695:SF11">
    <property type="entry name" value="SMALL SUBUNIT PROCESSOME COMPONENT 20 HOMOLOG"/>
    <property type="match status" value="1"/>
</dbReference>
<evidence type="ECO:0000313" key="5">
    <source>
        <dbReference type="EMBL" id="KAE9979147.1"/>
    </source>
</evidence>
<dbReference type="Proteomes" id="UP000490939">
    <property type="component" value="Unassembled WGS sequence"/>
</dbReference>
<evidence type="ECO:0008006" key="7">
    <source>
        <dbReference type="Google" id="ProtNLM"/>
    </source>
</evidence>
<feature type="region of interest" description="Disordered" evidence="1">
    <location>
        <begin position="1647"/>
        <end position="1672"/>
    </location>
</feature>
<protein>
    <recommendedName>
        <fullName evidence="7">HEAT repeat protein</fullName>
    </recommendedName>
</protein>
<feature type="region of interest" description="Disordered" evidence="1">
    <location>
        <begin position="2580"/>
        <end position="2633"/>
    </location>
</feature>
<dbReference type="InterPro" id="IPR011989">
    <property type="entry name" value="ARM-like"/>
</dbReference>
<feature type="domain" description="U3 small nucleolar RNA-associated protein 20 N-terminal" evidence="2">
    <location>
        <begin position="900"/>
        <end position="1489"/>
    </location>
</feature>
<dbReference type="Pfam" id="PF07539">
    <property type="entry name" value="UTP20_N"/>
    <property type="match status" value="1"/>
</dbReference>
<evidence type="ECO:0000259" key="3">
    <source>
        <dbReference type="Pfam" id="PF20416"/>
    </source>
</evidence>
<dbReference type="SUPFAM" id="SSF48371">
    <property type="entry name" value="ARM repeat"/>
    <property type="match status" value="2"/>
</dbReference>
<sequence length="2633" mass="296177">MNTTPTPRRRYNATMNEKAARQKLALRKAFSGKKKISTESSRRHHFEGFTTRIQKLKIDPVRRVRIVDDDASKQELASHFRNALEKWRETNLSEDFSNFSREVGSLCDNLPQVLHHQDKILDLLLEYIEKGNTVAVEPLLDLVPRLAQDIQTQFQRHFERAIKTVSHLAAKHPEPEVVEWSFNCLAWLFKYLERLLIPDLCPTYDLLAPLLGKERQKPFVARFAAEALSFLLKKASKTPEYVLKVVRHAFDDLCQTAEINQAKGTDLYEQGLTSLFVEAINGVQRHLHSRGDTVFEKLLSEVSRINESSIDAAPAIRVLRGVLVSVINHTTPESFKPVFEIVSRHASSIQESPNSSKILLSTQLIFLVAAVRNGTRVTDWPGLLATLFAFIQYVSQQGPSSDVKTSNELLATFAIAHQACPLETALSHVKVFDELCSPIWQQYFLGFSSLYSELGNDRFRSLLLPYFQRFIAKQWDGTSRGLSVLLPQMVSDGRLARGSLKIPRSWQISMSTKFEAVGSPATTSAADVEISALNGLLEMSTIVPLEADIARDIHSRLYAALVSFLQSGRLEDPTVQDHLLLGAGFKFIAENTASDESPELWNLLCSAAPKLQALPLFYQSLLTFVRTRKPTFQADESENSNMLDSLIECLSSPSHKLRLAVLEILQIILPSREPKVTELITSAIIIEQTKPSLETARWISMQLLNMGTAYRAINTDPYMARIVPGFCFGLLHVKYAQIVEDACATLKEICTTKEGEQIVCEIAFAWLEGSDNAEAETPSLEQLEEVAPPVEGDIRFGGPGFERVQTIIEKNLTRAPSFDSQLDDRFEKTYSPIRLKNKSNRSHGLKVLKTVPQIAEKRSRSLVPVLLSWALQPQQDINAEVLPEAGQDRCEDAQPHGLQRWERKDQKALLSIFALFFNPKVLYRATDVYAALLSLLEHGDAEIQTSALRAIFTWKNPSINRYQEDLLKFLDDARFREQLTVFLDGGDSSLRKEDRADLMPIILRLLYGRVITRTKGADQRTTRRAVFVVLSRFPEAEVHQFIDIALGSIRDFSLIEDEQFQEERLDQEQLPQRRQFGLLNMLKDLLDAWKSTATPYVPRLVDPVFYVLVRATRQIIPATIEQEDDTDSASKDAFARSLRQVALNDLNLLFDIGVDFDWKAYLPTLFHVVINPRLEKLASETAQGVSGMLRIFSTWAHSPQLASALTDYNPLLLSTIAESIGLFSAKAEVKRFVVNDVLGALIELAANSSDGDEVVKHILKQYSGSFLVQLAILLRSDPAKDLMEDAVSAISGLSVYTSDCPVEILSCAADLLQLPSKIVSHKIKGELLHILLHFFSSLKYSSEAREKVFSAICASFAFFTDGESRTLLSQLVRRFAEDEDLGEIADLCDELNSFVPGRLDLPDFDRRTRAFTIINEDKFATFSVSQWRLLLGNLLFYIKDVDELSIRLSASHGLQRFAEAASSKTGSEKEEFMKMLKDTILVAVEKGLRVQPELVKAEFLTVLAHVVRKHPEWNAVSDMHCLLGGDEESSFFVNALHIQKERRILALKYLSEEVKLGRLSANSLYHLLLPLLEYFTLESGDSVVAGEASRTIGTLVEWVDWQQCRALLRRYIGYVQSKPDIQNTILKLMDAVTVSICHSADIKAKKTSSATSSDPTAEGVVSQHTKLSKTMPGPEKMSQYLLSDVLPPLSRFLHDKDEALVSRRVNIAVIATRYMRLLPEEEFGLRFSPLLTDVCNILKSMDQDSRDITRRALSTMCRLVGPASIGFVLRELKTALQRGFYLHVLSYTVHSVLEIAISAFKPGDLDYCASDIVAIIMEDVFGNIGLEKDAKDYKADKNTKKEVKGQKSFDSLQLLASVTSLDYISDLVRPIEMLLMGSLKHRDIVKIDELLRRLELGLLQNAAVHDRATLVFCYQLVHDSQKPAPTRTIKPKDVPNKYLIRDMPKYYDGPSQRTKVAGRITRFALDLVRSVLKKYKDLATPANIEGFMDVIGDSLVSEQEDVKLAAIRLFTVILNVPINRIDKDAPVYIAEAARIVEESHAANDELSQAALKLISAVLRERKSAPVKIKEKTVAILLRKMRPDLQIISKQGAAFNLLSAIISRKIIVPEVYEMIDSDEGVAAISVRDHDRSTRDHARRVYFQFLMEYPQGKSRFAKQLTFLVRNLEFVHAEGRQSVMETLLLLLNKVGDTLAPEVIQAAFWPLVSVLVNDDSSDCRESAAVLVKKALERGDEEWLKSFIVLIGKLLGDDTRPVQKRTALQCWTLYLEVKREEAKGVSTILRSVQILLDDDSGDFTTGEWQQTYYALHTMLLLCKHLPGRAFANGLRPVWIAVRNHLTYPQAWVKQEAAKLIGALFADFKNSDLSALPLASSHDLQLDDNELCDLAAKNLRLLRDGVTFDLAAQAVQNLAFLGRCFAGNGMQWRRVFVNPSKTDEDNEEAPAGDEDQEEAEAADAKEGRTAIAHLFYRLATILRREPKKPRGSTEVFQRRAETLNPNAAALTLISSLCATISTESVMTSMDTILLPLVHLTDRNITPPSSGDPSFGEAWQDLVTKATELMDMLSTKLGTTEYVKALQRVKRQVSQRRDERRQKRKIEAVSMPEKTEKVKQRKREAGKARRKEIGGIERGKRRGW</sequence>
<feature type="compositionally biased region" description="Acidic residues" evidence="1">
    <location>
        <begin position="2434"/>
        <end position="2451"/>
    </location>
</feature>
<dbReference type="Pfam" id="PF20416">
    <property type="entry name" value="UTP20"/>
    <property type="match status" value="1"/>
</dbReference>
<evidence type="ECO:0000259" key="2">
    <source>
        <dbReference type="Pfam" id="PF07539"/>
    </source>
</evidence>
<dbReference type="InterPro" id="IPR011430">
    <property type="entry name" value="UTP20_N"/>
</dbReference>
<dbReference type="PANTHER" id="PTHR17695">
    <property type="entry name" value="SMALL SUBUNIT PROCESSOME COMPONENT 20 HOMOLOG"/>
    <property type="match status" value="1"/>
</dbReference>
<comment type="caution">
    <text evidence="5">The sequence shown here is derived from an EMBL/GenBank/DDBJ whole genome shotgun (WGS) entry which is preliminary data.</text>
</comment>
<feature type="compositionally biased region" description="Basic and acidic residues" evidence="1">
    <location>
        <begin position="2584"/>
        <end position="2627"/>
    </location>
</feature>
<evidence type="ECO:0000313" key="6">
    <source>
        <dbReference type="Proteomes" id="UP000490939"/>
    </source>
</evidence>
<dbReference type="InterPro" id="IPR046523">
    <property type="entry name" value="UTP20_dom"/>
</dbReference>
<evidence type="ECO:0000256" key="1">
    <source>
        <dbReference type="SAM" id="MobiDB-lite"/>
    </source>
</evidence>
<feature type="region of interest" description="Disordered" evidence="1">
    <location>
        <begin position="2431"/>
        <end position="2454"/>
    </location>
</feature>
<dbReference type="EMBL" id="WNWR01000422">
    <property type="protein sequence ID" value="KAE9979147.1"/>
    <property type="molecule type" value="Genomic_DNA"/>
</dbReference>
<dbReference type="OrthoDB" id="360653at2759"/>
<reference evidence="5 6" key="1">
    <citation type="submission" date="2019-07" db="EMBL/GenBank/DDBJ databases">
        <title>Venturia inaequalis Genome Resource.</title>
        <authorList>
            <person name="Lichtner F.J."/>
        </authorList>
    </citation>
    <scope>NUCLEOTIDE SEQUENCE [LARGE SCALE GENOMIC DNA]</scope>
    <source>
        <strain evidence="5 6">DMI_063113</strain>
    </source>
</reference>
<feature type="domain" description="U3 small nucleolar RNA-associated protein 20 C-terminal" evidence="4">
    <location>
        <begin position="2549"/>
        <end position="2620"/>
    </location>
</feature>